<gene>
    <name evidence="3" type="ORF">B7463_g118</name>
</gene>
<dbReference type="InterPro" id="IPR001584">
    <property type="entry name" value="Integrase_cat-core"/>
</dbReference>
<feature type="domain" description="Integrase catalytic" evidence="2">
    <location>
        <begin position="110"/>
        <end position="242"/>
    </location>
</feature>
<feature type="non-terminal residue" evidence="3">
    <location>
        <position position="1"/>
    </location>
</feature>
<dbReference type="AlphaFoldDB" id="A0A3E2HSK5"/>
<dbReference type="GO" id="GO:0003723">
    <property type="term" value="F:RNA binding"/>
    <property type="evidence" value="ECO:0007669"/>
    <property type="project" value="UniProtKB-KW"/>
</dbReference>
<dbReference type="InterPro" id="IPR050951">
    <property type="entry name" value="Retrovirus_Pol_polyprotein"/>
</dbReference>
<proteinExistence type="predicted"/>
<protein>
    <recommendedName>
        <fullName evidence="2">Integrase catalytic domain-containing protein</fullName>
    </recommendedName>
</protein>
<dbReference type="Gene3D" id="3.30.420.10">
    <property type="entry name" value="Ribonuclease H-like superfamily/Ribonuclease H"/>
    <property type="match status" value="1"/>
</dbReference>
<evidence type="ECO:0000256" key="1">
    <source>
        <dbReference type="ARBA" id="ARBA00022884"/>
    </source>
</evidence>
<reference evidence="3 4" key="1">
    <citation type="submission" date="2018-05" db="EMBL/GenBank/DDBJ databases">
        <title>Draft genome sequence of Scytalidium lignicola DSM 105466, a ubiquitous saprotrophic fungus.</title>
        <authorList>
            <person name="Buettner E."/>
            <person name="Gebauer A.M."/>
            <person name="Hofrichter M."/>
            <person name="Liers C."/>
            <person name="Kellner H."/>
        </authorList>
    </citation>
    <scope>NUCLEOTIDE SEQUENCE [LARGE SCALE GENOMIC DNA]</scope>
    <source>
        <strain evidence="3 4">DSM 105466</strain>
    </source>
</reference>
<dbReference type="InterPro" id="IPR041588">
    <property type="entry name" value="Integrase_H2C2"/>
</dbReference>
<keyword evidence="1" id="KW-0694">RNA-binding</keyword>
<evidence type="ECO:0000313" key="4">
    <source>
        <dbReference type="Proteomes" id="UP000258309"/>
    </source>
</evidence>
<dbReference type="GO" id="GO:0005634">
    <property type="term" value="C:nucleus"/>
    <property type="evidence" value="ECO:0007669"/>
    <property type="project" value="UniProtKB-ARBA"/>
</dbReference>
<dbReference type="SUPFAM" id="SSF53098">
    <property type="entry name" value="Ribonuclease H-like"/>
    <property type="match status" value="1"/>
</dbReference>
<dbReference type="PANTHER" id="PTHR37984:SF15">
    <property type="entry name" value="INTEGRASE CATALYTIC DOMAIN-CONTAINING PROTEIN"/>
    <property type="match status" value="1"/>
</dbReference>
<dbReference type="EMBL" id="NCSJ02000001">
    <property type="protein sequence ID" value="RFU36327.1"/>
    <property type="molecule type" value="Genomic_DNA"/>
</dbReference>
<accession>A0A3E2HSK5</accession>
<dbReference type="Proteomes" id="UP000258309">
    <property type="component" value="Unassembled WGS sequence"/>
</dbReference>
<feature type="non-terminal residue" evidence="3">
    <location>
        <position position="242"/>
    </location>
</feature>
<dbReference type="GO" id="GO:0015074">
    <property type="term" value="P:DNA integration"/>
    <property type="evidence" value="ECO:0007669"/>
    <property type="project" value="InterPro"/>
</dbReference>
<dbReference type="Pfam" id="PF17921">
    <property type="entry name" value="Integrase_H2C2"/>
    <property type="match status" value="1"/>
</dbReference>
<dbReference type="PROSITE" id="PS50994">
    <property type="entry name" value="INTEGRASE"/>
    <property type="match status" value="1"/>
</dbReference>
<sequence>MHVFLDNPKLKPENQADSNLKHRAITQFELENKKLYRLPDVLNPVRRYAVQDNEVFDIIAQEHIKLLHAGQTKVWSEIKRKYYGIKRYDIEFIIRRCKNCGLNRLASTKAPLEPIVTERAWEHVQVDLIDMRHEPSGKYKWILHIKDHFIKYSQLYPLKSKESILIAKAFAQFIMAFLPPKIMQCDNGKEFKGAFLILLCKYGIRVINGKLRSLQTQGLIEQANGVVEVKIRAWKMDNGFTE</sequence>
<dbReference type="Gene3D" id="1.10.340.70">
    <property type="match status" value="1"/>
</dbReference>
<dbReference type="InterPro" id="IPR012337">
    <property type="entry name" value="RNaseH-like_sf"/>
</dbReference>
<organism evidence="3 4">
    <name type="scientific">Scytalidium lignicola</name>
    <name type="common">Hyphomycete</name>
    <dbReference type="NCBI Taxonomy" id="5539"/>
    <lineage>
        <taxon>Eukaryota</taxon>
        <taxon>Fungi</taxon>
        <taxon>Dikarya</taxon>
        <taxon>Ascomycota</taxon>
        <taxon>Pezizomycotina</taxon>
        <taxon>Leotiomycetes</taxon>
        <taxon>Leotiomycetes incertae sedis</taxon>
        <taxon>Scytalidium</taxon>
    </lineage>
</organism>
<evidence type="ECO:0000313" key="3">
    <source>
        <dbReference type="EMBL" id="RFU36327.1"/>
    </source>
</evidence>
<name>A0A3E2HSK5_SCYLI</name>
<dbReference type="OrthoDB" id="3439869at2759"/>
<comment type="caution">
    <text evidence="3">The sequence shown here is derived from an EMBL/GenBank/DDBJ whole genome shotgun (WGS) entry which is preliminary data.</text>
</comment>
<evidence type="ECO:0000259" key="2">
    <source>
        <dbReference type="PROSITE" id="PS50994"/>
    </source>
</evidence>
<dbReference type="InterPro" id="IPR036397">
    <property type="entry name" value="RNaseH_sf"/>
</dbReference>
<keyword evidence="4" id="KW-1185">Reference proteome</keyword>
<dbReference type="PANTHER" id="PTHR37984">
    <property type="entry name" value="PROTEIN CBG26694"/>
    <property type="match status" value="1"/>
</dbReference>
<dbReference type="STRING" id="5539.A0A3E2HSK5"/>